<proteinExistence type="predicted"/>
<organism evidence="7 8">
    <name type="scientific">Dokdonia sinensis</name>
    <dbReference type="NCBI Taxonomy" id="2479847"/>
    <lineage>
        <taxon>Bacteria</taxon>
        <taxon>Pseudomonadati</taxon>
        <taxon>Bacteroidota</taxon>
        <taxon>Flavobacteriia</taxon>
        <taxon>Flavobacteriales</taxon>
        <taxon>Flavobacteriaceae</taxon>
        <taxon>Dokdonia</taxon>
    </lineage>
</organism>
<feature type="transmembrane region" description="Helical" evidence="6">
    <location>
        <begin position="112"/>
        <end position="135"/>
    </location>
</feature>
<dbReference type="GO" id="GO:0005886">
    <property type="term" value="C:plasma membrane"/>
    <property type="evidence" value="ECO:0007669"/>
    <property type="project" value="UniProtKB-SubCell"/>
</dbReference>
<dbReference type="AlphaFoldDB" id="A0A3M0GF27"/>
<comment type="caution">
    <text evidence="7">The sequence shown here is derived from an EMBL/GenBank/DDBJ whole genome shotgun (WGS) entry which is preliminary data.</text>
</comment>
<gene>
    <name evidence="7" type="ORF">EAX61_04810</name>
</gene>
<feature type="transmembrane region" description="Helical" evidence="6">
    <location>
        <begin position="188"/>
        <end position="207"/>
    </location>
</feature>
<evidence type="ECO:0000256" key="2">
    <source>
        <dbReference type="ARBA" id="ARBA00022475"/>
    </source>
</evidence>
<protein>
    <recommendedName>
        <fullName evidence="9">Lysine transporter LysE</fullName>
    </recommendedName>
</protein>
<dbReference type="Pfam" id="PF01810">
    <property type="entry name" value="LysE"/>
    <property type="match status" value="1"/>
</dbReference>
<keyword evidence="4 6" id="KW-1133">Transmembrane helix</keyword>
<evidence type="ECO:0000256" key="6">
    <source>
        <dbReference type="SAM" id="Phobius"/>
    </source>
</evidence>
<keyword evidence="3 6" id="KW-0812">Transmembrane</keyword>
<name>A0A3M0GF27_9FLAO</name>
<dbReference type="EMBL" id="REFV01000003">
    <property type="protein sequence ID" value="RMB62898.1"/>
    <property type="molecule type" value="Genomic_DNA"/>
</dbReference>
<dbReference type="Proteomes" id="UP000281985">
    <property type="component" value="Unassembled WGS sequence"/>
</dbReference>
<keyword evidence="8" id="KW-1185">Reference proteome</keyword>
<feature type="transmembrane region" description="Helical" evidence="6">
    <location>
        <begin position="42"/>
        <end position="62"/>
    </location>
</feature>
<comment type="subcellular location">
    <subcellularLocation>
        <location evidence="1">Cell membrane</location>
        <topology evidence="1">Multi-pass membrane protein</topology>
    </subcellularLocation>
</comment>
<feature type="transmembrane region" description="Helical" evidence="6">
    <location>
        <begin position="74"/>
        <end position="92"/>
    </location>
</feature>
<reference evidence="7 8" key="1">
    <citation type="submission" date="2018-10" db="EMBL/GenBank/DDBJ databases">
        <title>Dokdonia luteus sp. nov., isolated from sea water.</title>
        <authorList>
            <person name="Zhou L.Y."/>
            <person name="Du Z.J."/>
        </authorList>
    </citation>
    <scope>NUCLEOTIDE SEQUENCE [LARGE SCALE GENOMIC DNA]</scope>
    <source>
        <strain evidence="7 8">SH27</strain>
    </source>
</reference>
<dbReference type="GO" id="GO:0006865">
    <property type="term" value="P:amino acid transport"/>
    <property type="evidence" value="ECO:0007669"/>
    <property type="project" value="InterPro"/>
</dbReference>
<dbReference type="RefSeq" id="WP_121916532.1">
    <property type="nucleotide sequence ID" value="NZ_REFV01000003.1"/>
</dbReference>
<evidence type="ECO:0000256" key="1">
    <source>
        <dbReference type="ARBA" id="ARBA00004651"/>
    </source>
</evidence>
<evidence type="ECO:0000256" key="3">
    <source>
        <dbReference type="ARBA" id="ARBA00022692"/>
    </source>
</evidence>
<sequence length="208" mass="22777">MNIFIIVFLIGLLGAVLASLPPSATNLAVVKYTSKKTLSKALQLGYGAALGEVVVSGLAMVFGIFAQRIFREHLWIQISFIVLMGLAGIYFLRKKEKEASNNEDSSLPTRFISGLLLGALNIPMFIYWTAVFSVSSKYVILNENAPIKLIVLFLSGVFLGKYLILFLYGKLSNYMTENFASFKGKLNTIIGVVLILASIGQAIKLVID</sequence>
<keyword evidence="5 6" id="KW-0472">Membrane</keyword>
<dbReference type="OrthoDB" id="1439194at2"/>
<accession>A0A3M0GF27</accession>
<evidence type="ECO:0000313" key="8">
    <source>
        <dbReference type="Proteomes" id="UP000281985"/>
    </source>
</evidence>
<evidence type="ECO:0000313" key="7">
    <source>
        <dbReference type="EMBL" id="RMB62898.1"/>
    </source>
</evidence>
<keyword evidence="2" id="KW-1003">Cell membrane</keyword>
<evidence type="ECO:0000256" key="4">
    <source>
        <dbReference type="ARBA" id="ARBA00022989"/>
    </source>
</evidence>
<evidence type="ECO:0008006" key="9">
    <source>
        <dbReference type="Google" id="ProtNLM"/>
    </source>
</evidence>
<dbReference type="InterPro" id="IPR001123">
    <property type="entry name" value="LeuE-type"/>
</dbReference>
<evidence type="ECO:0000256" key="5">
    <source>
        <dbReference type="ARBA" id="ARBA00023136"/>
    </source>
</evidence>
<feature type="transmembrane region" description="Helical" evidence="6">
    <location>
        <begin position="147"/>
        <end position="168"/>
    </location>
</feature>